<dbReference type="EMBL" id="QUSW01000005">
    <property type="protein sequence ID" value="RQP23067.1"/>
    <property type="molecule type" value="Genomic_DNA"/>
</dbReference>
<protein>
    <submittedName>
        <fullName evidence="1">Uncharacterized protein</fullName>
    </submittedName>
</protein>
<comment type="caution">
    <text evidence="1">The sequence shown here is derived from an EMBL/GenBank/DDBJ whole genome shotgun (WGS) entry which is preliminary data.</text>
</comment>
<sequence>MALLAVRALLLDLVDNLLQVVRTDQEVRSGRMDPHKQKEEFNYAYVCALGAHAGLNRTSSVTLVLARTFGGLSSRSRVHDRLRSEWSIGVYT</sequence>
<organism evidence="1 2">
    <name type="scientific">Piscinibacter terrae</name>
    <dbReference type="NCBI Taxonomy" id="2496871"/>
    <lineage>
        <taxon>Bacteria</taxon>
        <taxon>Pseudomonadati</taxon>
        <taxon>Pseudomonadota</taxon>
        <taxon>Betaproteobacteria</taxon>
        <taxon>Burkholderiales</taxon>
        <taxon>Sphaerotilaceae</taxon>
        <taxon>Piscinibacter</taxon>
    </lineage>
</organism>
<dbReference type="Proteomes" id="UP000267464">
    <property type="component" value="Unassembled WGS sequence"/>
</dbReference>
<name>A0A3N7HLR5_9BURK</name>
<dbReference type="AlphaFoldDB" id="A0A3N7HLR5"/>
<accession>A0A3N7HLR5</accession>
<evidence type="ECO:0000313" key="1">
    <source>
        <dbReference type="EMBL" id="RQP23067.1"/>
    </source>
</evidence>
<proteinExistence type="predicted"/>
<reference evidence="1 2" key="2">
    <citation type="submission" date="2018-12" db="EMBL/GenBank/DDBJ databases">
        <title>Rhizobacter gummiphilus sp. nov., a rubber-degrading bacterium isolated from the soil of a botanical garden in Japan.</title>
        <authorList>
            <person name="Shunsuke S.S."/>
        </authorList>
    </citation>
    <scope>NUCLEOTIDE SEQUENCE [LARGE SCALE GENOMIC DNA]</scope>
    <source>
        <strain evidence="1 2">S-16</strain>
    </source>
</reference>
<gene>
    <name evidence="1" type="ORF">DZC73_18245</name>
</gene>
<evidence type="ECO:0000313" key="2">
    <source>
        <dbReference type="Proteomes" id="UP000267464"/>
    </source>
</evidence>
<reference evidence="1 2" key="1">
    <citation type="submission" date="2018-08" db="EMBL/GenBank/DDBJ databases">
        <authorList>
            <person name="Khan S.A."/>
            <person name="Jeon C.O."/>
            <person name="Chun B.H."/>
            <person name="Jeong S.E."/>
        </authorList>
    </citation>
    <scope>NUCLEOTIDE SEQUENCE [LARGE SCALE GENOMIC DNA]</scope>
    <source>
        <strain evidence="1 2">S-16</strain>
    </source>
</reference>
<keyword evidence="2" id="KW-1185">Reference proteome</keyword>